<dbReference type="Proteomes" id="UP000799754">
    <property type="component" value="Unassembled WGS sequence"/>
</dbReference>
<comment type="caution">
    <text evidence="1">The sequence shown here is derived from an EMBL/GenBank/DDBJ whole genome shotgun (WGS) entry which is preliminary data.</text>
</comment>
<name>A0ACB6SF36_9PLEO</name>
<sequence>MNIYKHAPFASVLLQPVPAEPSTVNIPTPTSKQAAQDVNVNTSLHLLSASHRTKDSILQVPDSGAEYLWYELGVDRLNVIHSWLWIAGRPMPPRALHYQRLLGREVIVTERMDMHLVWSKARIFVKPLPRFLLEPQFWVDHLSCKDQCKCSPISPHSPGRNVGCEEAQLRKCALGFLLSYAALVSHESDFFIAKDSHLLPDQISWMQWKTFIKEILEHDAIYDHINQRYIHGELRLNRLNAIYRLTGRAVFRGYQSEYSQYSSFFRDNFTWLASVLAYMVIVLAAMQVGLATKALGNDEAFQAASYGFTVFTMVASLAAVMTVFAVFLCLFTYNWIQTVRYVKVRQRDLQRRTEE</sequence>
<organism evidence="1 2">
    <name type="scientific">Macroventuria anomochaeta</name>
    <dbReference type="NCBI Taxonomy" id="301207"/>
    <lineage>
        <taxon>Eukaryota</taxon>
        <taxon>Fungi</taxon>
        <taxon>Dikarya</taxon>
        <taxon>Ascomycota</taxon>
        <taxon>Pezizomycotina</taxon>
        <taxon>Dothideomycetes</taxon>
        <taxon>Pleosporomycetidae</taxon>
        <taxon>Pleosporales</taxon>
        <taxon>Pleosporineae</taxon>
        <taxon>Didymellaceae</taxon>
        <taxon>Macroventuria</taxon>
    </lineage>
</organism>
<evidence type="ECO:0000313" key="2">
    <source>
        <dbReference type="Proteomes" id="UP000799754"/>
    </source>
</evidence>
<accession>A0ACB6SF36</accession>
<dbReference type="EMBL" id="MU006702">
    <property type="protein sequence ID" value="KAF2632597.1"/>
    <property type="molecule type" value="Genomic_DNA"/>
</dbReference>
<protein>
    <submittedName>
        <fullName evidence="1">Uncharacterized protein</fullName>
    </submittedName>
</protein>
<evidence type="ECO:0000313" key="1">
    <source>
        <dbReference type="EMBL" id="KAF2632597.1"/>
    </source>
</evidence>
<gene>
    <name evidence="1" type="ORF">BU25DRAFT_78378</name>
</gene>
<reference evidence="1" key="1">
    <citation type="journal article" date="2020" name="Stud. Mycol.">
        <title>101 Dothideomycetes genomes: a test case for predicting lifestyles and emergence of pathogens.</title>
        <authorList>
            <person name="Haridas S."/>
            <person name="Albert R."/>
            <person name="Binder M."/>
            <person name="Bloem J."/>
            <person name="Labutti K."/>
            <person name="Salamov A."/>
            <person name="Andreopoulos B."/>
            <person name="Baker S."/>
            <person name="Barry K."/>
            <person name="Bills G."/>
            <person name="Bluhm B."/>
            <person name="Cannon C."/>
            <person name="Castanera R."/>
            <person name="Culley D."/>
            <person name="Daum C."/>
            <person name="Ezra D."/>
            <person name="Gonzalez J."/>
            <person name="Henrissat B."/>
            <person name="Kuo A."/>
            <person name="Liang C."/>
            <person name="Lipzen A."/>
            <person name="Lutzoni F."/>
            <person name="Magnuson J."/>
            <person name="Mondo S."/>
            <person name="Nolan M."/>
            <person name="Ohm R."/>
            <person name="Pangilinan J."/>
            <person name="Park H.-J."/>
            <person name="Ramirez L."/>
            <person name="Alfaro M."/>
            <person name="Sun H."/>
            <person name="Tritt A."/>
            <person name="Yoshinaga Y."/>
            <person name="Zwiers L.-H."/>
            <person name="Turgeon B."/>
            <person name="Goodwin S."/>
            <person name="Spatafora J."/>
            <person name="Crous P."/>
            <person name="Grigoriev I."/>
        </authorList>
    </citation>
    <scope>NUCLEOTIDE SEQUENCE</scope>
    <source>
        <strain evidence="1">CBS 525.71</strain>
    </source>
</reference>
<proteinExistence type="predicted"/>
<keyword evidence="2" id="KW-1185">Reference proteome</keyword>